<feature type="transmembrane region" description="Helical" evidence="1">
    <location>
        <begin position="53"/>
        <end position="74"/>
    </location>
</feature>
<dbReference type="NCBIfam" id="NF042935">
    <property type="entry name" value="SCO6880_fam"/>
    <property type="match status" value="1"/>
</dbReference>
<evidence type="ECO:0000256" key="1">
    <source>
        <dbReference type="SAM" id="Phobius"/>
    </source>
</evidence>
<dbReference type="HOGENOM" id="CLU_041274_0_0_11"/>
<keyword evidence="1" id="KW-0812">Transmembrane</keyword>
<organism evidence="2 3">
    <name type="scientific">Corynebacterium matruchotii ATCC 33806</name>
    <dbReference type="NCBI Taxonomy" id="566549"/>
    <lineage>
        <taxon>Bacteria</taxon>
        <taxon>Bacillati</taxon>
        <taxon>Actinomycetota</taxon>
        <taxon>Actinomycetes</taxon>
        <taxon>Mycobacteriales</taxon>
        <taxon>Corynebacteriaceae</taxon>
        <taxon>Corynebacterium</taxon>
    </lineage>
</organism>
<comment type="caution">
    <text evidence="2">The sequence shown here is derived from an EMBL/GenBank/DDBJ whole genome shotgun (WGS) entry which is preliminary data.</text>
</comment>
<proteinExistence type="predicted"/>
<reference evidence="2 3" key="1">
    <citation type="submission" date="2009-01" db="EMBL/GenBank/DDBJ databases">
        <authorList>
            <person name="Fulton L."/>
            <person name="Clifton S."/>
            <person name="Chinwalla A.T."/>
            <person name="Mitreva M."/>
            <person name="Sodergren E."/>
            <person name="Weinstock G."/>
            <person name="Clifton S."/>
            <person name="Dooling D.J."/>
            <person name="Fulton B."/>
            <person name="Minx P."/>
            <person name="Pepin K.H."/>
            <person name="Johnson M."/>
            <person name="Bhonagiri V."/>
            <person name="Nash W.E."/>
            <person name="Mardis E.R."/>
            <person name="Wilson R.K."/>
        </authorList>
    </citation>
    <scope>NUCLEOTIDE SEQUENCE [LARGE SCALE GENOMIC DNA]</scope>
    <source>
        <strain evidence="2 3">ATCC 33806</strain>
    </source>
</reference>
<protein>
    <recommendedName>
        <fullName evidence="4">PrgI family protein</fullName>
    </recommendedName>
</protein>
<dbReference type="EMBL" id="ACEB01000007">
    <property type="protein sequence ID" value="EEG27711.1"/>
    <property type="molecule type" value="Genomic_DNA"/>
</dbReference>
<dbReference type="Proteomes" id="UP000006247">
    <property type="component" value="Unassembled WGS sequence"/>
</dbReference>
<keyword evidence="1" id="KW-1133">Transmembrane helix</keyword>
<evidence type="ECO:0000313" key="3">
    <source>
        <dbReference type="Proteomes" id="UP000006247"/>
    </source>
</evidence>
<keyword evidence="1" id="KW-0472">Membrane</keyword>
<dbReference type="AlphaFoldDB" id="C0E186"/>
<evidence type="ECO:0008006" key="4">
    <source>
        <dbReference type="Google" id="ProtNLM"/>
    </source>
</evidence>
<feature type="transmembrane region" description="Helical" evidence="1">
    <location>
        <begin position="27"/>
        <end position="47"/>
    </location>
</feature>
<dbReference type="RefSeq" id="WP_005520139.1">
    <property type="nucleotide sequence ID" value="NZ_EQ973328.1"/>
</dbReference>
<dbReference type="InterPro" id="IPR049978">
    <property type="entry name" value="SCO6880-like"/>
</dbReference>
<name>C0E186_9CORY</name>
<gene>
    <name evidence="2" type="ORF">CORMATOL_00736</name>
</gene>
<accession>C0E186</accession>
<sequence>MAEYIDHDEPIQYALGEPARRTGLGGLSMRATVVLAAGFGCFLLLQLSGMGTVGFVVVIPLTLVIMAVISFTIAGRSVAQYAQIIWQDYQRHHHGAHIYISGGQSRVPGGRRRLPGLLARTEAICGIDSAGQEFVVILDRPRREATVILDVTFTGQTAMTQGERNSMTADWSRWLAGLSLSGDIAQCVVVVATRPGSGSLVANEVRDIISDTAPEIAKRIMLEAAQVISLARPEVLGHIAITVKLDKDSLKDDSFLNQLGTRVPSWASSLQWAGMLAEPLSYEKLVARIHSFFNPATEADFEALAINGAGHDLSWADAGPSVAETFTDSYYHDGARSVSWEMREAPRSTFEDTLLQGLITPHDRVVRKRVALCYRPFEAGVGASRVEAEHRDAMVAANSSKKITSAKAEIRLEHTEAARRAQARGAQLGRFSLFVTATMDRHDDMARVIHDVEQLGAGASIRLQSMRHQQDVGFQITCGVGQVPWSKSSTSSMVTTAS</sequence>
<evidence type="ECO:0000313" key="2">
    <source>
        <dbReference type="EMBL" id="EEG27711.1"/>
    </source>
</evidence>